<dbReference type="AlphaFoldDB" id="A0A9Q8IPP6"/>
<dbReference type="PANTHER" id="PTHR47739">
    <property type="entry name" value="TRNA1(VAL) (ADENINE(37)-N6)-METHYLTRANSFERASE"/>
    <property type="match status" value="1"/>
</dbReference>
<dbReference type="Pfam" id="PF05175">
    <property type="entry name" value="MTS"/>
    <property type="match status" value="1"/>
</dbReference>
<dbReference type="RefSeq" id="WP_140924144.1">
    <property type="nucleotide sequence ID" value="NZ_QUBF01000002.1"/>
</dbReference>
<organism evidence="2 3">
    <name type="scientific">Apilactobacillus micheneri</name>
    <dbReference type="NCBI Taxonomy" id="1899430"/>
    <lineage>
        <taxon>Bacteria</taxon>
        <taxon>Bacillati</taxon>
        <taxon>Bacillota</taxon>
        <taxon>Bacilli</taxon>
        <taxon>Lactobacillales</taxon>
        <taxon>Lactobacillaceae</taxon>
        <taxon>Apilactobacillus</taxon>
    </lineage>
</organism>
<comment type="caution">
    <text evidence="2">The sequence shown here is derived from an EMBL/GenBank/DDBJ whole genome shotgun (WGS) entry which is preliminary data.</text>
</comment>
<accession>A0A9Q8IPP6</accession>
<name>A0A9Q8IPP6_9LACO</name>
<dbReference type="SUPFAM" id="SSF53335">
    <property type="entry name" value="S-adenosyl-L-methionine-dependent methyltransferases"/>
    <property type="match status" value="1"/>
</dbReference>
<evidence type="ECO:0000259" key="1">
    <source>
        <dbReference type="Pfam" id="PF05175"/>
    </source>
</evidence>
<dbReference type="EMBL" id="QUBG01000002">
    <property type="protein sequence ID" value="TPR45251.1"/>
    <property type="molecule type" value="Genomic_DNA"/>
</dbReference>
<proteinExistence type="predicted"/>
<dbReference type="InterPro" id="IPR050210">
    <property type="entry name" value="tRNA_Adenine-N(6)_MTase"/>
</dbReference>
<dbReference type="PANTHER" id="PTHR47739:SF1">
    <property type="entry name" value="TRNA1(VAL) (ADENINE(37)-N6)-METHYLTRANSFERASE"/>
    <property type="match status" value="1"/>
</dbReference>
<dbReference type="InterPro" id="IPR007848">
    <property type="entry name" value="Small_mtfrase_dom"/>
</dbReference>
<dbReference type="CDD" id="cd02440">
    <property type="entry name" value="AdoMet_MTases"/>
    <property type="match status" value="1"/>
</dbReference>
<feature type="domain" description="Methyltransferase small" evidence="1">
    <location>
        <begin position="29"/>
        <end position="161"/>
    </location>
</feature>
<gene>
    <name evidence="2" type="ORF">DY130_02955</name>
</gene>
<reference evidence="2" key="1">
    <citation type="submission" date="2018-08" db="EMBL/GenBank/DDBJ databases">
        <title>Comparative genomics of wild bee and flower associated Lactobacillus reveals potential adaptation to the bee host.</title>
        <authorList>
            <person name="Vuong H.Q."/>
            <person name="Mcfrederick Q.S."/>
        </authorList>
    </citation>
    <scope>NUCLEOTIDE SEQUENCE</scope>
    <source>
        <strain evidence="2">HV_63</strain>
    </source>
</reference>
<dbReference type="Proteomes" id="UP000784700">
    <property type="component" value="Unassembled WGS sequence"/>
</dbReference>
<evidence type="ECO:0000313" key="2">
    <source>
        <dbReference type="EMBL" id="TPR45251.1"/>
    </source>
</evidence>
<dbReference type="GeneID" id="58108139"/>
<dbReference type="GO" id="GO:0008168">
    <property type="term" value="F:methyltransferase activity"/>
    <property type="evidence" value="ECO:0007669"/>
    <property type="project" value="InterPro"/>
</dbReference>
<dbReference type="InterPro" id="IPR029063">
    <property type="entry name" value="SAM-dependent_MTases_sf"/>
</dbReference>
<protein>
    <submittedName>
        <fullName evidence="2">tRNA1(Val) (Adenine(37)-N6)-methyltransferase</fullName>
    </submittedName>
</protein>
<sequence>MQPKIKVEIKLNKLLHENERIDQLYSNDIKIIQNPEVFSFSLDAVLLANFAKLPNKNKSKTVDLCAGNGAVGLFMSHKTNGEIFEIELQNKLADMAKRSVLLNHLEDKIRVINSDLSKFNNYLAKDSIDVITCNPPYFPDLPTSKKNPNKYLAIARHEITTNLESIMSASSEMLKTNAKIYLVYRPDRLLEIMDTMLKHDIAPKKLQFIYPRKNKDSNMVLIEGINKGKKYGMKILPPIITYKDNSNEYSDYVRKLLYGE</sequence>
<evidence type="ECO:0000313" key="3">
    <source>
        <dbReference type="Proteomes" id="UP000784700"/>
    </source>
</evidence>
<dbReference type="Gene3D" id="3.40.50.150">
    <property type="entry name" value="Vaccinia Virus protein VP39"/>
    <property type="match status" value="1"/>
</dbReference>